<evidence type="ECO:0000256" key="3">
    <source>
        <dbReference type="ARBA" id="ARBA00009695"/>
    </source>
</evidence>
<comment type="subcellular location">
    <subcellularLocation>
        <location evidence="2 6">Cytoplasm</location>
    </subcellularLocation>
</comment>
<evidence type="ECO:0000256" key="2">
    <source>
        <dbReference type="ARBA" id="ARBA00004496"/>
    </source>
</evidence>
<dbReference type="HAMAP" id="MF_01114">
    <property type="entry name" value="RecX"/>
    <property type="match status" value="1"/>
</dbReference>
<feature type="domain" description="RecX third three-helical" evidence="8">
    <location>
        <begin position="154"/>
        <end position="196"/>
    </location>
</feature>
<dbReference type="InterPro" id="IPR053924">
    <property type="entry name" value="RecX_HTH_2nd"/>
</dbReference>
<dbReference type="InterPro" id="IPR036388">
    <property type="entry name" value="WH-like_DNA-bd_sf"/>
</dbReference>
<feature type="domain" description="RecX second three-helical" evidence="7">
    <location>
        <begin position="104"/>
        <end position="145"/>
    </location>
</feature>
<organism evidence="10 11">
    <name type="scientific">Streptococcus sobrinus</name>
    <dbReference type="NCBI Taxonomy" id="1310"/>
    <lineage>
        <taxon>Bacteria</taxon>
        <taxon>Bacillati</taxon>
        <taxon>Bacillota</taxon>
        <taxon>Bacilli</taxon>
        <taxon>Lactobacillales</taxon>
        <taxon>Streptococcaceae</taxon>
        <taxon>Streptococcus</taxon>
    </lineage>
</organism>
<dbReference type="Pfam" id="PF02631">
    <property type="entry name" value="RecX_HTH2"/>
    <property type="match status" value="1"/>
</dbReference>
<comment type="function">
    <text evidence="1 6">Modulates RecA activity.</text>
</comment>
<dbReference type="GeneID" id="93924594"/>
<evidence type="ECO:0000259" key="9">
    <source>
        <dbReference type="Pfam" id="PF21982"/>
    </source>
</evidence>
<dbReference type="InterPro" id="IPR003783">
    <property type="entry name" value="Regulatory_RecX"/>
</dbReference>
<proteinExistence type="inferred from homology"/>
<dbReference type="PANTHER" id="PTHR33602">
    <property type="entry name" value="REGULATORY PROTEIN RECX FAMILY PROTEIN"/>
    <property type="match status" value="1"/>
</dbReference>
<dbReference type="RefSeq" id="WP_002961642.1">
    <property type="nucleotide sequence ID" value="NZ_CP029490.1"/>
</dbReference>
<evidence type="ECO:0000313" key="11">
    <source>
        <dbReference type="Proteomes" id="UP000245369"/>
    </source>
</evidence>
<evidence type="ECO:0000313" key="10">
    <source>
        <dbReference type="EMBL" id="AWN21429.1"/>
    </source>
</evidence>
<dbReference type="Pfam" id="PF21982">
    <property type="entry name" value="RecX_HTH1"/>
    <property type="match status" value="1"/>
</dbReference>
<evidence type="ECO:0000259" key="8">
    <source>
        <dbReference type="Pfam" id="PF21981"/>
    </source>
</evidence>
<evidence type="ECO:0000256" key="4">
    <source>
        <dbReference type="ARBA" id="ARBA00018111"/>
    </source>
</evidence>
<protein>
    <recommendedName>
        <fullName evidence="4 6">Regulatory protein RecX</fullName>
    </recommendedName>
</protein>
<sequence length="258" mass="30637">MKISKIEKKKRLYLLELDSKEKLYITEDTIVHFMLSKDKMITNEELNEIQTFAQFSYGKNLALYFLSFKPRTEKEVKDYLYNHDIEGKMIPQILSDLKKDKWIDDYRYAEAYINQNLDNGDKGPYVLRQKLIQKGISKGIIEETLINQDFSHIASKAGQKLYKKYTGRYPTKAIKDKIQQNLLNKGFDYQTAKEVLEELAIEKDQEDDMDLIFRELDKLFPRYQKKYQGYDLKQHLLQSLARKGYDFSDITSALRDYL</sequence>
<reference evidence="10 11" key="1">
    <citation type="submission" date="2018-05" db="EMBL/GenBank/DDBJ databases">
        <title>Complete genome sequences of Streptococcus sobrinus.</title>
        <authorList>
            <person name="Sales M."/>
            <person name="Jensen P.A."/>
        </authorList>
    </citation>
    <scope>NUCLEOTIDE SEQUENCE [LARGE SCALE GENOMIC DNA]</scope>
    <source>
        <strain evidence="10 11">SL1</strain>
    </source>
</reference>
<dbReference type="Pfam" id="PF21981">
    <property type="entry name" value="RecX_HTH3"/>
    <property type="match status" value="2"/>
</dbReference>
<comment type="similarity">
    <text evidence="3 6">Belongs to the RecX family.</text>
</comment>
<feature type="domain" description="RecX first three-helical" evidence="9">
    <location>
        <begin position="59"/>
        <end position="95"/>
    </location>
</feature>
<name>A0ABN5LKC7_9STRE</name>
<dbReference type="Proteomes" id="UP000245369">
    <property type="component" value="Chromosome"/>
</dbReference>
<dbReference type="EMBL" id="CP029490">
    <property type="protein sequence ID" value="AWN21429.1"/>
    <property type="molecule type" value="Genomic_DNA"/>
</dbReference>
<dbReference type="InterPro" id="IPR053925">
    <property type="entry name" value="RecX_HTH_3rd"/>
</dbReference>
<dbReference type="Gene3D" id="1.10.10.10">
    <property type="entry name" value="Winged helix-like DNA-binding domain superfamily/Winged helix DNA-binding domain"/>
    <property type="match status" value="4"/>
</dbReference>
<feature type="domain" description="RecX third three-helical" evidence="8">
    <location>
        <begin position="206"/>
        <end position="254"/>
    </location>
</feature>
<dbReference type="PANTHER" id="PTHR33602:SF1">
    <property type="entry name" value="REGULATORY PROTEIN RECX FAMILY PROTEIN"/>
    <property type="match status" value="1"/>
</dbReference>
<keyword evidence="11" id="KW-1185">Reference proteome</keyword>
<evidence type="ECO:0000256" key="5">
    <source>
        <dbReference type="ARBA" id="ARBA00022490"/>
    </source>
</evidence>
<dbReference type="InterPro" id="IPR053926">
    <property type="entry name" value="RecX_HTH_1st"/>
</dbReference>
<evidence type="ECO:0000256" key="6">
    <source>
        <dbReference type="HAMAP-Rule" id="MF_01114"/>
    </source>
</evidence>
<keyword evidence="5 6" id="KW-0963">Cytoplasm</keyword>
<dbReference type="NCBIfam" id="NF010733">
    <property type="entry name" value="PRK14135.1"/>
    <property type="match status" value="1"/>
</dbReference>
<gene>
    <name evidence="6" type="primary">recX</name>
    <name evidence="10" type="ORF">DK182_08760</name>
</gene>
<evidence type="ECO:0000259" key="7">
    <source>
        <dbReference type="Pfam" id="PF02631"/>
    </source>
</evidence>
<evidence type="ECO:0000256" key="1">
    <source>
        <dbReference type="ARBA" id="ARBA00003529"/>
    </source>
</evidence>
<accession>A0ABN5LKC7</accession>